<proteinExistence type="predicted"/>
<dbReference type="EMBL" id="UHJG01000001">
    <property type="protein sequence ID" value="SUQ01225.1"/>
    <property type="molecule type" value="Genomic_DNA"/>
</dbReference>
<sequence length="125" mass="13964">MMLFRHSLLLVLPFAFSCALAQATATNGCEIKAKNIEQQIDYAKQHGNTHRVAGLETALKEVKTHCTEAALQAEQAQKVSQKQQKVAERQQELKDAQQTGDVEKIAKKQNKLAEAQHELKQLQAE</sequence>
<dbReference type="PROSITE" id="PS51257">
    <property type="entry name" value="PROKAR_LIPOPROTEIN"/>
    <property type="match status" value="1"/>
</dbReference>
<organism evidence="3">
    <name type="scientific">Yersinia ruckeri</name>
    <dbReference type="NCBI Taxonomy" id="29486"/>
    <lineage>
        <taxon>Bacteria</taxon>
        <taxon>Pseudomonadati</taxon>
        <taxon>Pseudomonadota</taxon>
        <taxon>Gammaproteobacteria</taxon>
        <taxon>Enterobacterales</taxon>
        <taxon>Yersiniaceae</taxon>
        <taxon>Yersinia</taxon>
    </lineage>
</organism>
<protein>
    <submittedName>
        <fullName evidence="3">Periplasmic protein YqjC</fullName>
    </submittedName>
</protein>
<dbReference type="InterPro" id="IPR009468">
    <property type="entry name" value="DUF1090"/>
</dbReference>
<evidence type="ECO:0000256" key="2">
    <source>
        <dbReference type="SAM" id="SignalP"/>
    </source>
</evidence>
<name>A0A085UAM9_YERRU</name>
<dbReference type="EMBL" id="LN681231">
    <property type="protein sequence ID" value="CEK28871.1"/>
    <property type="molecule type" value="Genomic_DNA"/>
</dbReference>
<feature type="compositionally biased region" description="Basic and acidic residues" evidence="1">
    <location>
        <begin position="85"/>
        <end position="102"/>
    </location>
</feature>
<dbReference type="AlphaFoldDB" id="A0A085UAM9"/>
<evidence type="ECO:0000256" key="1">
    <source>
        <dbReference type="SAM" id="MobiDB-lite"/>
    </source>
</evidence>
<reference evidence="3" key="1">
    <citation type="journal article" date="2015" name="Genome Announc.">
        <title>Complete Genome Sequence of Yersinia ruckeri Strain CSF007-82, Etiologic Agent of Red Mouth Disease in Salmonid Fish.</title>
        <authorList>
            <person name="Nelson M.C."/>
            <person name="LaPatra S.E."/>
            <person name="Welch T.J."/>
            <person name="Graf J."/>
        </authorList>
    </citation>
    <scope>NUCLEOTIDE SEQUENCE</scope>
    <source>
        <strain evidence="3">CSF007-82</strain>
    </source>
</reference>
<feature type="region of interest" description="Disordered" evidence="1">
    <location>
        <begin position="77"/>
        <end position="102"/>
    </location>
</feature>
<dbReference type="PATRIC" id="fig|29486.44.peg.300"/>
<evidence type="ECO:0000313" key="5">
    <source>
        <dbReference type="Proteomes" id="UP000255169"/>
    </source>
</evidence>
<dbReference type="STRING" id="29486.UGYR_07915"/>
<feature type="chain" id="PRO_5009745947" evidence="2">
    <location>
        <begin position="22"/>
        <end position="125"/>
    </location>
</feature>
<keyword evidence="2" id="KW-0732">Signal</keyword>
<keyword evidence="5" id="KW-1185">Reference proteome</keyword>
<dbReference type="Pfam" id="PF06476">
    <property type="entry name" value="DUF1090"/>
    <property type="match status" value="1"/>
</dbReference>
<dbReference type="Proteomes" id="UP000255169">
    <property type="component" value="Unassembled WGS sequence"/>
</dbReference>
<accession>A0A085UAM9</accession>
<feature type="signal peptide" evidence="2">
    <location>
        <begin position="1"/>
        <end position="21"/>
    </location>
</feature>
<dbReference type="eggNOG" id="COG1422">
    <property type="taxonomic scope" value="Bacteria"/>
</dbReference>
<reference evidence="4 5" key="2">
    <citation type="submission" date="2018-06" db="EMBL/GenBank/DDBJ databases">
        <authorList>
            <consortium name="Pathogen Informatics"/>
            <person name="Doyle S."/>
        </authorList>
    </citation>
    <scope>NUCLEOTIDE SEQUENCE [LARGE SCALE GENOMIC DNA]</scope>
    <source>
        <strain evidence="4 5">NCTC10476</strain>
    </source>
</reference>
<evidence type="ECO:0000313" key="3">
    <source>
        <dbReference type="EMBL" id="CEK28871.1"/>
    </source>
</evidence>
<evidence type="ECO:0000313" key="4">
    <source>
        <dbReference type="EMBL" id="SUQ01225.1"/>
    </source>
</evidence>
<gene>
    <name evidence="4" type="primary">yqjC</name>
    <name evidence="3" type="ORF">CSF007_15745</name>
    <name evidence="4" type="ORF">NCTC10476_02574</name>
</gene>